<sequence length="196" mass="22966">MLKYESEVRLSFMNPHYFYALRIPNKVKHVLNEWIQELKPSFPFQKWVHPEDYHITLAFLGNATAVQLQNTENIIKKTVSTINPFEMKTDRLGTFGQERNPRIFWANSSIPSSLVELRNTIYKACESQGFLLDQRPFTPHITVARKWSGKEAFQGELLNHFNLEKAIKWQGNEVVLYQTHLDRVPKYEVKSSIVLT</sequence>
<feature type="short sequence motif" description="HXTX 1" evidence="2">
    <location>
        <begin position="54"/>
        <end position="57"/>
    </location>
</feature>
<comment type="catalytic activity">
    <reaction evidence="2">
        <text>a 3'-end 2',3'-cyclophospho-ribonucleotide-RNA + H2O = a 3'-end 2'-phospho-ribonucleotide-RNA + H(+)</text>
        <dbReference type="Rhea" id="RHEA:11828"/>
        <dbReference type="Rhea" id="RHEA-COMP:10464"/>
        <dbReference type="Rhea" id="RHEA-COMP:17353"/>
        <dbReference type="ChEBI" id="CHEBI:15377"/>
        <dbReference type="ChEBI" id="CHEBI:15378"/>
        <dbReference type="ChEBI" id="CHEBI:83064"/>
        <dbReference type="ChEBI" id="CHEBI:173113"/>
        <dbReference type="EC" id="3.1.4.58"/>
    </reaction>
</comment>
<feature type="active site" description="Proton acceptor" evidence="2">
    <location>
        <position position="140"/>
    </location>
</feature>
<reference evidence="3 4" key="1">
    <citation type="submission" date="2021-01" db="EMBL/GenBank/DDBJ databases">
        <title>Genomic Encyclopedia of Type Strains, Phase IV (KMG-IV): sequencing the most valuable type-strain genomes for metagenomic binning, comparative biology and taxonomic classification.</title>
        <authorList>
            <person name="Goeker M."/>
        </authorList>
    </citation>
    <scope>NUCLEOTIDE SEQUENCE [LARGE SCALE GENOMIC DNA]</scope>
    <source>
        <strain evidence="3 4">DSM 24834</strain>
    </source>
</reference>
<comment type="similarity">
    <text evidence="2">Belongs to the 2H phosphoesterase superfamily. ThpR family.</text>
</comment>
<comment type="caution">
    <text evidence="3">The sequence shown here is derived from an EMBL/GenBank/DDBJ whole genome shotgun (WGS) entry which is preliminary data.</text>
</comment>
<proteinExistence type="inferred from homology"/>
<gene>
    <name evidence="3" type="ORF">JOC86_001571</name>
</gene>
<protein>
    <recommendedName>
        <fullName evidence="2">RNA 2',3'-cyclic phosphodiesterase</fullName>
        <shortName evidence="2">RNA 2',3'-CPDase</shortName>
        <ecNumber evidence="2">3.1.4.58</ecNumber>
    </recommendedName>
</protein>
<feature type="short sequence motif" description="HXTX 2" evidence="2">
    <location>
        <begin position="140"/>
        <end position="143"/>
    </location>
</feature>
<dbReference type="InterPro" id="IPR009097">
    <property type="entry name" value="Cyclic_Pdiesterase"/>
</dbReference>
<dbReference type="HAMAP" id="MF_01940">
    <property type="entry name" value="RNA_CPDase"/>
    <property type="match status" value="1"/>
</dbReference>
<organism evidence="3 4">
    <name type="scientific">Rossellomorea pakistanensis</name>
    <dbReference type="NCBI Taxonomy" id="992288"/>
    <lineage>
        <taxon>Bacteria</taxon>
        <taxon>Bacillati</taxon>
        <taxon>Bacillota</taxon>
        <taxon>Bacilli</taxon>
        <taxon>Bacillales</taxon>
        <taxon>Bacillaceae</taxon>
        <taxon>Rossellomorea</taxon>
    </lineage>
</organism>
<evidence type="ECO:0000313" key="3">
    <source>
        <dbReference type="EMBL" id="MBM7585034.1"/>
    </source>
</evidence>
<dbReference type="PANTHER" id="PTHR35561:SF1">
    <property type="entry name" value="RNA 2',3'-CYCLIC PHOSPHODIESTERASE"/>
    <property type="match status" value="1"/>
</dbReference>
<accession>A0ABS2NB92</accession>
<name>A0ABS2NB92_9BACI</name>
<dbReference type="PANTHER" id="PTHR35561">
    <property type="entry name" value="RNA 2',3'-CYCLIC PHOSPHODIESTERASE"/>
    <property type="match status" value="1"/>
</dbReference>
<dbReference type="Gene3D" id="3.90.1140.10">
    <property type="entry name" value="Cyclic phosphodiesterase"/>
    <property type="match status" value="1"/>
</dbReference>
<dbReference type="EC" id="3.1.4.58" evidence="2"/>
<dbReference type="Proteomes" id="UP001646157">
    <property type="component" value="Unassembled WGS sequence"/>
</dbReference>
<evidence type="ECO:0000313" key="4">
    <source>
        <dbReference type="Proteomes" id="UP001646157"/>
    </source>
</evidence>
<dbReference type="Pfam" id="PF13563">
    <property type="entry name" value="2_5_RNA_ligase2"/>
    <property type="match status" value="1"/>
</dbReference>
<keyword evidence="1 2" id="KW-0378">Hydrolase</keyword>
<dbReference type="GO" id="GO:0016874">
    <property type="term" value="F:ligase activity"/>
    <property type="evidence" value="ECO:0007669"/>
    <property type="project" value="UniProtKB-KW"/>
</dbReference>
<dbReference type="EMBL" id="JAFBDZ010000001">
    <property type="protein sequence ID" value="MBM7585034.1"/>
    <property type="molecule type" value="Genomic_DNA"/>
</dbReference>
<feature type="active site" description="Proton donor" evidence="2">
    <location>
        <position position="54"/>
    </location>
</feature>
<evidence type="ECO:0000256" key="1">
    <source>
        <dbReference type="ARBA" id="ARBA00022801"/>
    </source>
</evidence>
<evidence type="ECO:0000256" key="2">
    <source>
        <dbReference type="HAMAP-Rule" id="MF_01940"/>
    </source>
</evidence>
<dbReference type="NCBIfam" id="TIGR02258">
    <property type="entry name" value="2_5_ligase"/>
    <property type="match status" value="1"/>
</dbReference>
<dbReference type="SUPFAM" id="SSF55144">
    <property type="entry name" value="LigT-like"/>
    <property type="match status" value="1"/>
</dbReference>
<keyword evidence="4" id="KW-1185">Reference proteome</keyword>
<dbReference type="RefSeq" id="WP_205169741.1">
    <property type="nucleotide sequence ID" value="NZ_JAFBDZ010000001.1"/>
</dbReference>
<dbReference type="InterPro" id="IPR004175">
    <property type="entry name" value="RNA_CPDase"/>
</dbReference>
<keyword evidence="3" id="KW-0436">Ligase</keyword>
<comment type="function">
    <text evidence="2">Hydrolyzes RNA 2',3'-cyclic phosphodiester to an RNA 2'-phosphomonoester.</text>
</comment>